<evidence type="ECO:0008006" key="5">
    <source>
        <dbReference type="Google" id="ProtNLM"/>
    </source>
</evidence>
<protein>
    <recommendedName>
        <fullName evidence="5">Mid2 domain-containing protein</fullName>
    </recommendedName>
</protein>
<evidence type="ECO:0000313" key="4">
    <source>
        <dbReference type="Proteomes" id="UP000235786"/>
    </source>
</evidence>
<feature type="transmembrane region" description="Helical" evidence="1">
    <location>
        <begin position="176"/>
        <end position="203"/>
    </location>
</feature>
<feature type="signal peptide" evidence="2">
    <location>
        <begin position="1"/>
        <end position="20"/>
    </location>
</feature>
<keyword evidence="1" id="KW-0472">Membrane</keyword>
<dbReference type="Proteomes" id="UP000235786">
    <property type="component" value="Unassembled WGS sequence"/>
</dbReference>
<dbReference type="OrthoDB" id="4779287at2759"/>
<keyword evidence="1" id="KW-0812">Transmembrane</keyword>
<organism evidence="3 4">
    <name type="scientific">Hyaloscypha variabilis (strain UAMH 11265 / GT02V1 / F)</name>
    <name type="common">Meliniomyces variabilis</name>
    <dbReference type="NCBI Taxonomy" id="1149755"/>
    <lineage>
        <taxon>Eukaryota</taxon>
        <taxon>Fungi</taxon>
        <taxon>Dikarya</taxon>
        <taxon>Ascomycota</taxon>
        <taxon>Pezizomycotina</taxon>
        <taxon>Leotiomycetes</taxon>
        <taxon>Helotiales</taxon>
        <taxon>Hyaloscyphaceae</taxon>
        <taxon>Hyaloscypha</taxon>
        <taxon>Hyaloscypha variabilis</taxon>
    </lineage>
</organism>
<name>A0A2J6S8D6_HYAVF</name>
<feature type="chain" id="PRO_5014390292" description="Mid2 domain-containing protein" evidence="2">
    <location>
        <begin position="21"/>
        <end position="225"/>
    </location>
</feature>
<dbReference type="EMBL" id="KZ613938">
    <property type="protein sequence ID" value="PMD47011.1"/>
    <property type="molecule type" value="Genomic_DNA"/>
</dbReference>
<keyword evidence="1" id="KW-1133">Transmembrane helix</keyword>
<keyword evidence="2" id="KW-0732">Signal</keyword>
<accession>A0A2J6S8D6</accession>
<evidence type="ECO:0000256" key="2">
    <source>
        <dbReference type="SAM" id="SignalP"/>
    </source>
</evidence>
<evidence type="ECO:0000313" key="3">
    <source>
        <dbReference type="EMBL" id="PMD47011.1"/>
    </source>
</evidence>
<reference evidence="3 4" key="1">
    <citation type="submission" date="2016-04" db="EMBL/GenBank/DDBJ databases">
        <title>A degradative enzymes factory behind the ericoid mycorrhizal symbiosis.</title>
        <authorList>
            <consortium name="DOE Joint Genome Institute"/>
            <person name="Martino E."/>
            <person name="Morin E."/>
            <person name="Grelet G."/>
            <person name="Kuo A."/>
            <person name="Kohler A."/>
            <person name="Daghino S."/>
            <person name="Barry K."/>
            <person name="Choi C."/>
            <person name="Cichocki N."/>
            <person name="Clum A."/>
            <person name="Copeland A."/>
            <person name="Hainaut M."/>
            <person name="Haridas S."/>
            <person name="Labutti K."/>
            <person name="Lindquist E."/>
            <person name="Lipzen A."/>
            <person name="Khouja H.-R."/>
            <person name="Murat C."/>
            <person name="Ohm R."/>
            <person name="Olson A."/>
            <person name="Spatafora J."/>
            <person name="Veneault-Fourrey C."/>
            <person name="Henrissat B."/>
            <person name="Grigoriev I."/>
            <person name="Martin F."/>
            <person name="Perotto S."/>
        </authorList>
    </citation>
    <scope>NUCLEOTIDE SEQUENCE [LARGE SCALE GENOMIC DNA]</scope>
    <source>
        <strain evidence="3 4">F</strain>
    </source>
</reference>
<keyword evidence="4" id="KW-1185">Reference proteome</keyword>
<gene>
    <name evidence="3" type="ORF">L207DRAFT_575815</name>
</gene>
<evidence type="ECO:0000256" key="1">
    <source>
        <dbReference type="SAM" id="Phobius"/>
    </source>
</evidence>
<dbReference type="AlphaFoldDB" id="A0A2J6S8D6"/>
<sequence length="225" mass="23802">MARPASIFAFILIAVIGATAYDTRGWTAPDLDRRSINAAGGWPANAFYGTNSTECSAGNTFCFGGNCCPSELSCVGTEDPVNCVCCPAGVSCETTFQQNPVCANSEWTLWNATSQGEHGGFFCCEEGQIGDNIGGCWPPGTVLAASNQAVQLAPGRHTTVNVTSTSTSKVKLSHKAIIGIAIGAGVVVILLLLVLGCCCWKCWCKGSRKGRQEVYNPSYEPYRPR</sequence>
<proteinExistence type="predicted"/>